<evidence type="ECO:0000313" key="1">
    <source>
        <dbReference type="EMBL" id="MFC3880142.1"/>
    </source>
</evidence>
<dbReference type="RefSeq" id="WP_377905235.1">
    <property type="nucleotide sequence ID" value="NZ_JBHRZS010000006.1"/>
</dbReference>
<gene>
    <name evidence="1" type="ORF">ACFOSV_08140</name>
</gene>
<proteinExistence type="predicted"/>
<protein>
    <submittedName>
        <fullName evidence="1">Capsule assembly Wzi family protein</fullName>
    </submittedName>
</protein>
<dbReference type="Proteomes" id="UP001595805">
    <property type="component" value="Unassembled WGS sequence"/>
</dbReference>
<dbReference type="InterPro" id="IPR038636">
    <property type="entry name" value="Wzi_sf"/>
</dbReference>
<dbReference type="EMBL" id="JBHRZS010000006">
    <property type="protein sequence ID" value="MFC3880142.1"/>
    <property type="molecule type" value="Genomic_DNA"/>
</dbReference>
<comment type="caution">
    <text evidence="1">The sequence shown here is derived from an EMBL/GenBank/DDBJ whole genome shotgun (WGS) entry which is preliminary data.</text>
</comment>
<dbReference type="InterPro" id="IPR026950">
    <property type="entry name" value="Caps_assemb_Wzi"/>
</dbReference>
<evidence type="ECO:0000313" key="2">
    <source>
        <dbReference type="Proteomes" id="UP001595805"/>
    </source>
</evidence>
<reference evidence="2" key="1">
    <citation type="journal article" date="2019" name="Int. J. Syst. Evol. Microbiol.">
        <title>The Global Catalogue of Microorganisms (GCM) 10K type strain sequencing project: providing services to taxonomists for standard genome sequencing and annotation.</title>
        <authorList>
            <consortium name="The Broad Institute Genomics Platform"/>
            <consortium name="The Broad Institute Genome Sequencing Center for Infectious Disease"/>
            <person name="Wu L."/>
            <person name="Ma J."/>
        </authorList>
    </citation>
    <scope>NUCLEOTIDE SEQUENCE [LARGE SCALE GENOMIC DNA]</scope>
    <source>
        <strain evidence="2">CCUG 60523</strain>
    </source>
</reference>
<keyword evidence="2" id="KW-1185">Reference proteome</keyword>
<dbReference type="Gene3D" id="2.40.160.130">
    <property type="entry name" value="Capsule assembly protein Wzi"/>
    <property type="match status" value="1"/>
</dbReference>
<dbReference type="Pfam" id="PF14052">
    <property type="entry name" value="Caps_assemb_Wzi"/>
    <property type="match status" value="1"/>
</dbReference>
<sequence length="580" mass="66186">MVYSKYCGGGFGSELMKSAKFILTLAVFWTFCVQHQVFGQTVPVGMPLLDDYLRRAQLLGKVDSLSSFMIRPLYPTEAFGVANGFDVDSSVVDMDLSPFHRKLGKEGKGKFLLMPAVYKLQFNSEYAFGVNDGAFIPNRGFQNIISAGAYVEYGNWSLQLQPELLMAQNKDYIGFPIEHQATILFYYEYMNRIDMPEQFGTGAYNKLFLGQSSLRYNFEDVSVGISTENLWWGPGRRNSLILGNNAPGFLHFTANTRKPISTPVGSVEGQFIAGFLKESGFLPPLPDYSIQENPVYLPKPENGNRYLSGLILTYQPKWVPGLFLGYSTVNNLYGTDVQTLGDLVPIFNGQKGMYSVENPTRDKRQQFSSGFFRWLSSSGHFEFYGEYGTRGNQRRVNDFLITPESGRAFTFGFSHLMQLKKPGHYFQISSEMTQTGQTIRDDIRSLRTWYIHDHVKHGYTHNGQVLGVGNGPGSNVIFAEFAWVNGMNRLGFQIERIVYNNDFYYYRYEASKDFRNKYVDIVPSLVGDWRFGNLLLSARMQYVSTLNYKWFLENQPDQYFVPGFDRKNFVGQVGLAYLFR</sequence>
<accession>A0ABV8AQ58</accession>
<organism evidence="1 2">
    <name type="scientific">Algoriphagus namhaensis</name>
    <dbReference type="NCBI Taxonomy" id="915353"/>
    <lineage>
        <taxon>Bacteria</taxon>
        <taxon>Pseudomonadati</taxon>
        <taxon>Bacteroidota</taxon>
        <taxon>Cytophagia</taxon>
        <taxon>Cytophagales</taxon>
        <taxon>Cyclobacteriaceae</taxon>
        <taxon>Algoriphagus</taxon>
    </lineage>
</organism>
<name>A0ABV8AQ58_9BACT</name>